<dbReference type="GO" id="GO:0042973">
    <property type="term" value="F:glucan endo-1,3-beta-D-glucosidase activity"/>
    <property type="evidence" value="ECO:0007669"/>
    <property type="project" value="UniProtKB-EC"/>
</dbReference>
<comment type="catalytic activity">
    <reaction evidence="1">
        <text>Hydrolysis of (1-&gt;3)-beta-D-glucosidic linkages in (1-&gt;3)-beta-D-glucans.</text>
        <dbReference type="EC" id="3.2.1.39"/>
    </reaction>
</comment>
<dbReference type="InterPro" id="IPR040720">
    <property type="entry name" value="GH81_C"/>
</dbReference>
<keyword evidence="13" id="KW-1185">Reference proteome</keyword>
<reference evidence="12" key="2">
    <citation type="submission" date="2018-02" db="UniProtKB">
        <authorList>
            <consortium name="EnsemblPlants"/>
        </authorList>
    </citation>
    <scope>IDENTIFICATION</scope>
    <source>
        <strain evidence="12">Williams 82</strain>
    </source>
</reference>
<dbReference type="Pfam" id="PF03639">
    <property type="entry name" value="Glyco_hydro_81"/>
    <property type="match status" value="1"/>
</dbReference>
<dbReference type="Proteomes" id="UP000008827">
    <property type="component" value="Chromosome 13"/>
</dbReference>
<dbReference type="PaxDb" id="3847-GLYMA13G07210.2"/>
<dbReference type="SMR" id="A0A0R0GIL6"/>
<protein>
    <recommendedName>
        <fullName evidence="3">glucan endo-1,3-beta-D-glucosidase</fullName>
        <ecNumber evidence="3">3.2.1.39</ecNumber>
    </recommendedName>
</protein>
<evidence type="ECO:0000256" key="1">
    <source>
        <dbReference type="ARBA" id="ARBA00000382"/>
    </source>
</evidence>
<evidence type="ECO:0000256" key="3">
    <source>
        <dbReference type="ARBA" id="ARBA00012780"/>
    </source>
</evidence>
<keyword evidence="8" id="KW-0624">Polysaccharide degradation</keyword>
<dbReference type="PANTHER" id="PTHR31983">
    <property type="entry name" value="ENDO-1,3(4)-BETA-GLUCANASE 1"/>
    <property type="match status" value="1"/>
</dbReference>
<evidence type="ECO:0000256" key="7">
    <source>
        <dbReference type="ARBA" id="ARBA00023316"/>
    </source>
</evidence>
<dbReference type="GO" id="GO:0052861">
    <property type="term" value="F:endo-1,3(4)-beta-glucanase activity"/>
    <property type="evidence" value="ECO:0007669"/>
    <property type="project" value="InterPro"/>
</dbReference>
<keyword evidence="4" id="KW-0378">Hydrolase</keyword>
<feature type="domain" description="Glycosyl hydrolase family 81 N-terminal" evidence="9">
    <location>
        <begin position="22"/>
        <end position="289"/>
    </location>
</feature>
<sequence length="611" mass="69368">MAQQWLTPKTILIPTFFSPNLQSKPLSTNCFLQNSILNNGDQPKYIHPYLIRSSNSSLSLSYPSRQCVIYQPFKSDITISSKQGSKGRCRISSYSDLSVTLDVSCSNMRFFLFRRSPFVTVSANQPTPLSINTMHNIISFNINNFHTKYIIRFNNGQTWLLYASSPIMLSHTLTSAFLMHFLPFNKFTSNPFVGTIWIVFPNSKHEYSSCYPMSGEAMFREPFCVEYKWQKKGSENLLLLAHPLHLMLLSNRDSGITVLGDFKYISIDGDLVGVIGSSWILKIDPVVVTWHSTKGVKENSCDEIVSALCKDVNGLNSSIITTTSSYFYGKLVGRAARLALIAKEMSYLDMIPKVSKFLKETVEPWLEQKFDENMDFYMIKNGEAILPKKGYFIYGIAVLTKLDPAWGRKYKPQVYSPVQDFMNIDTKSKPKYTWLGCFDLYVLQYSWAGGLTEFTNGRNQESTSEVVSAYYSATLMSMAYGDESLVSLGSTLMSLEILGAKMWWHVEEGDNGLWFGPANGECRLDIQLLPLVPISEALFSYVGYVKELVKWTLPALNRDGVGEGWKGFDAYALEGIYDKESAWKKIKRLKGFDYGNSLTNLLWWIYSRGDE</sequence>
<organism evidence="11">
    <name type="scientific">Glycine max</name>
    <name type="common">Soybean</name>
    <name type="synonym">Glycine hispida</name>
    <dbReference type="NCBI Taxonomy" id="3847"/>
    <lineage>
        <taxon>Eukaryota</taxon>
        <taxon>Viridiplantae</taxon>
        <taxon>Streptophyta</taxon>
        <taxon>Embryophyta</taxon>
        <taxon>Tracheophyta</taxon>
        <taxon>Spermatophyta</taxon>
        <taxon>Magnoliopsida</taxon>
        <taxon>eudicotyledons</taxon>
        <taxon>Gunneridae</taxon>
        <taxon>Pentapetalae</taxon>
        <taxon>rosids</taxon>
        <taxon>fabids</taxon>
        <taxon>Fabales</taxon>
        <taxon>Fabaceae</taxon>
        <taxon>Papilionoideae</taxon>
        <taxon>50 kb inversion clade</taxon>
        <taxon>NPAAA clade</taxon>
        <taxon>indigoferoid/millettioid clade</taxon>
        <taxon>Phaseoleae</taxon>
        <taxon>Glycine</taxon>
        <taxon>Glycine subgen. Soja</taxon>
    </lineage>
</organism>
<dbReference type="Gene3D" id="2.70.98.30">
    <property type="entry name" value="Golgi alpha-mannosidase II, domain 4"/>
    <property type="match status" value="1"/>
</dbReference>
<dbReference type="Pfam" id="PF17652">
    <property type="entry name" value="Glyco_hydro81C"/>
    <property type="match status" value="2"/>
</dbReference>
<dbReference type="PANTHER" id="PTHR31983:SF22">
    <property type="entry name" value="GLUCAN ENDO-1,3-BETA-D-GLUCOSIDASE"/>
    <property type="match status" value="1"/>
</dbReference>
<dbReference type="InParanoid" id="A0A0R0GIL6"/>
<accession>A0A0R0GIL6</accession>
<evidence type="ECO:0000256" key="4">
    <source>
        <dbReference type="ARBA" id="ARBA00022801"/>
    </source>
</evidence>
<keyword evidence="5" id="KW-0119">Carbohydrate metabolism</keyword>
<dbReference type="EC" id="3.2.1.39" evidence="3"/>
<feature type="domain" description="Glycosyl hydrolase family 81 C-terminal" evidence="10">
    <location>
        <begin position="390"/>
        <end position="510"/>
    </location>
</feature>
<gene>
    <name evidence="11" type="ORF">GLYMA_13G048900</name>
</gene>
<feature type="domain" description="Glycosyl hydrolase family 81 C-terminal" evidence="10">
    <location>
        <begin position="296"/>
        <end position="371"/>
    </location>
</feature>
<proteinExistence type="inferred from homology"/>
<evidence type="ECO:0000259" key="9">
    <source>
        <dbReference type="Pfam" id="PF03639"/>
    </source>
</evidence>
<dbReference type="EnsemblPlants" id="KRH18282">
    <property type="protein sequence ID" value="KRH18282"/>
    <property type="gene ID" value="GLYMA_13G048900"/>
</dbReference>
<evidence type="ECO:0000313" key="11">
    <source>
        <dbReference type="EMBL" id="KRH18282.1"/>
    </source>
</evidence>
<evidence type="ECO:0000313" key="13">
    <source>
        <dbReference type="Proteomes" id="UP000008827"/>
    </source>
</evidence>
<dbReference type="EMBL" id="CM000846">
    <property type="protein sequence ID" value="KRH18282.1"/>
    <property type="molecule type" value="Genomic_DNA"/>
</dbReference>
<comment type="similarity">
    <text evidence="2">Belongs to the glycosyl hydrolase 81 family.</text>
</comment>
<evidence type="ECO:0000256" key="8">
    <source>
        <dbReference type="ARBA" id="ARBA00023326"/>
    </source>
</evidence>
<dbReference type="AlphaFoldDB" id="A0A0R0GIL6"/>
<reference evidence="11 12" key="1">
    <citation type="journal article" date="2010" name="Nature">
        <title>Genome sequence of the palaeopolyploid soybean.</title>
        <authorList>
            <person name="Schmutz J."/>
            <person name="Cannon S.B."/>
            <person name="Schlueter J."/>
            <person name="Ma J."/>
            <person name="Mitros T."/>
            <person name="Nelson W."/>
            <person name="Hyten D.L."/>
            <person name="Song Q."/>
            <person name="Thelen J.J."/>
            <person name="Cheng J."/>
            <person name="Xu D."/>
            <person name="Hellsten U."/>
            <person name="May G.D."/>
            <person name="Yu Y."/>
            <person name="Sakurai T."/>
            <person name="Umezawa T."/>
            <person name="Bhattacharyya M.K."/>
            <person name="Sandhu D."/>
            <person name="Valliyodan B."/>
            <person name="Lindquist E."/>
            <person name="Peto M."/>
            <person name="Grant D."/>
            <person name="Shu S."/>
            <person name="Goodstein D."/>
            <person name="Barry K."/>
            <person name="Futrell-Griggs M."/>
            <person name="Abernathy B."/>
            <person name="Du J."/>
            <person name="Tian Z."/>
            <person name="Zhu L."/>
            <person name="Gill N."/>
            <person name="Joshi T."/>
            <person name="Libault M."/>
            <person name="Sethuraman A."/>
            <person name="Zhang X.-C."/>
            <person name="Shinozaki K."/>
            <person name="Nguyen H.T."/>
            <person name="Wing R.A."/>
            <person name="Cregan P."/>
            <person name="Specht J."/>
            <person name="Grimwood J."/>
            <person name="Rokhsar D."/>
            <person name="Stacey G."/>
            <person name="Shoemaker R.C."/>
            <person name="Jackson S.A."/>
        </authorList>
    </citation>
    <scope>NUCLEOTIDE SEQUENCE</scope>
    <source>
        <strain evidence="12">cv. Williams 82</strain>
        <tissue evidence="11">Callus</tissue>
    </source>
</reference>
<dbReference type="GO" id="GO:0071555">
    <property type="term" value="P:cell wall organization"/>
    <property type="evidence" value="ECO:0007669"/>
    <property type="project" value="UniProtKB-KW"/>
</dbReference>
<evidence type="ECO:0000256" key="6">
    <source>
        <dbReference type="ARBA" id="ARBA00023295"/>
    </source>
</evidence>
<evidence type="ECO:0000313" key="12">
    <source>
        <dbReference type="EnsemblPlants" id="KRH18282"/>
    </source>
</evidence>
<dbReference type="GO" id="GO:0000272">
    <property type="term" value="P:polysaccharide catabolic process"/>
    <property type="evidence" value="ECO:0007669"/>
    <property type="project" value="UniProtKB-KW"/>
</dbReference>
<name>A0A0R0GIL6_SOYBN</name>
<keyword evidence="6" id="KW-0326">Glycosidase</keyword>
<reference evidence="11" key="3">
    <citation type="submission" date="2018-07" db="EMBL/GenBank/DDBJ databases">
        <title>WGS assembly of Glycine max.</title>
        <authorList>
            <person name="Schmutz J."/>
            <person name="Cannon S."/>
            <person name="Schlueter J."/>
            <person name="Ma J."/>
            <person name="Mitros T."/>
            <person name="Nelson W."/>
            <person name="Hyten D."/>
            <person name="Song Q."/>
            <person name="Thelen J."/>
            <person name="Cheng J."/>
            <person name="Xu D."/>
            <person name="Hellsten U."/>
            <person name="May G."/>
            <person name="Yu Y."/>
            <person name="Sakurai T."/>
            <person name="Umezawa T."/>
            <person name="Bhattacharyya M."/>
            <person name="Sandhu D."/>
            <person name="Valliyodan B."/>
            <person name="Lindquist E."/>
            <person name="Peto M."/>
            <person name="Grant D."/>
            <person name="Shu S."/>
            <person name="Goodstein D."/>
            <person name="Barry K."/>
            <person name="Futrell-Griggs M."/>
            <person name="Abernathy B."/>
            <person name="Du J."/>
            <person name="Tian Z."/>
            <person name="Zhu L."/>
            <person name="Gill N."/>
            <person name="Joshi T."/>
            <person name="Libault M."/>
            <person name="Sethuraman A."/>
            <person name="Zhang X."/>
            <person name="Shinozaki K."/>
            <person name="Nguyen H."/>
            <person name="Wing R."/>
            <person name="Cregan P."/>
            <person name="Specht J."/>
            <person name="Grimwood J."/>
            <person name="Rokhsar D."/>
            <person name="Stacey G."/>
            <person name="Shoemaker R."/>
            <person name="Jackson S."/>
        </authorList>
    </citation>
    <scope>NUCLEOTIDE SEQUENCE</scope>
    <source>
        <tissue evidence="11">Callus</tissue>
    </source>
</reference>
<dbReference type="Gramene" id="KRH18282">
    <property type="protein sequence ID" value="KRH18282"/>
    <property type="gene ID" value="GLYMA_13G048900"/>
</dbReference>
<keyword evidence="7" id="KW-0961">Cell wall biogenesis/degradation</keyword>
<dbReference type="InterPro" id="IPR040451">
    <property type="entry name" value="GH81_N"/>
</dbReference>
<evidence type="ECO:0000256" key="5">
    <source>
        <dbReference type="ARBA" id="ARBA00023277"/>
    </source>
</evidence>
<dbReference type="InterPro" id="IPR005200">
    <property type="entry name" value="Endo-beta-glucanase"/>
</dbReference>
<dbReference type="PROSITE" id="PS52008">
    <property type="entry name" value="GH81"/>
    <property type="match status" value="1"/>
</dbReference>
<evidence type="ECO:0000256" key="2">
    <source>
        <dbReference type="ARBA" id="ARBA00010730"/>
    </source>
</evidence>
<evidence type="ECO:0000259" key="10">
    <source>
        <dbReference type="Pfam" id="PF17652"/>
    </source>
</evidence>